<keyword evidence="1" id="KW-0597">Phosphoprotein</keyword>
<feature type="DNA-binding region" description="OmpR/PhoB-type" evidence="6">
    <location>
        <begin position="103"/>
        <end position="201"/>
    </location>
</feature>
<dbReference type="GO" id="GO:0006355">
    <property type="term" value="P:regulation of DNA-templated transcription"/>
    <property type="evidence" value="ECO:0007669"/>
    <property type="project" value="InterPro"/>
</dbReference>
<dbReference type="CDD" id="cd00383">
    <property type="entry name" value="trans_reg_C"/>
    <property type="match status" value="1"/>
</dbReference>
<evidence type="ECO:0000256" key="4">
    <source>
        <dbReference type="ARBA" id="ARBA00023125"/>
    </source>
</evidence>
<evidence type="ECO:0000256" key="2">
    <source>
        <dbReference type="ARBA" id="ARBA00023012"/>
    </source>
</evidence>
<evidence type="ECO:0000256" key="6">
    <source>
        <dbReference type="PROSITE-ProRule" id="PRU01091"/>
    </source>
</evidence>
<dbReference type="PROSITE" id="PS51755">
    <property type="entry name" value="OMPR_PHOB"/>
    <property type="match status" value="1"/>
</dbReference>
<dbReference type="InterPro" id="IPR039420">
    <property type="entry name" value="WalR-like"/>
</dbReference>
<accession>A0A290Z8F6</accession>
<evidence type="ECO:0000259" key="7">
    <source>
        <dbReference type="PROSITE" id="PS51755"/>
    </source>
</evidence>
<evidence type="ECO:0000256" key="1">
    <source>
        <dbReference type="ARBA" id="ARBA00022553"/>
    </source>
</evidence>
<dbReference type="InterPro" id="IPR001867">
    <property type="entry name" value="OmpR/PhoB-type_DNA-bd"/>
</dbReference>
<dbReference type="SUPFAM" id="SSF46894">
    <property type="entry name" value="C-terminal effector domain of the bipartite response regulators"/>
    <property type="match status" value="1"/>
</dbReference>
<feature type="domain" description="OmpR/PhoB-type" evidence="7">
    <location>
        <begin position="103"/>
        <end position="201"/>
    </location>
</feature>
<dbReference type="GO" id="GO:0005829">
    <property type="term" value="C:cytosol"/>
    <property type="evidence" value="ECO:0007669"/>
    <property type="project" value="TreeGrafter"/>
</dbReference>
<dbReference type="GO" id="GO:0000976">
    <property type="term" value="F:transcription cis-regulatory region binding"/>
    <property type="evidence" value="ECO:0007669"/>
    <property type="project" value="TreeGrafter"/>
</dbReference>
<keyword evidence="3" id="KW-0805">Transcription regulation</keyword>
<evidence type="ECO:0000313" key="8">
    <source>
        <dbReference type="EMBL" id="ATE55300.1"/>
    </source>
</evidence>
<gene>
    <name evidence="8" type="ORF">CNX65_20100</name>
</gene>
<dbReference type="SMART" id="SM00862">
    <property type="entry name" value="Trans_reg_C"/>
    <property type="match status" value="1"/>
</dbReference>
<dbReference type="GO" id="GO:0032993">
    <property type="term" value="C:protein-DNA complex"/>
    <property type="evidence" value="ECO:0007669"/>
    <property type="project" value="TreeGrafter"/>
</dbReference>
<organism evidence="8 9">
    <name type="scientific">Actinosynnema pretiosum</name>
    <dbReference type="NCBI Taxonomy" id="42197"/>
    <lineage>
        <taxon>Bacteria</taxon>
        <taxon>Bacillati</taxon>
        <taxon>Actinomycetota</taxon>
        <taxon>Actinomycetes</taxon>
        <taxon>Pseudonocardiales</taxon>
        <taxon>Pseudonocardiaceae</taxon>
        <taxon>Actinosynnema</taxon>
    </lineage>
</organism>
<keyword evidence="2" id="KW-0902">Two-component regulatory system</keyword>
<dbReference type="PANTHER" id="PTHR48111">
    <property type="entry name" value="REGULATOR OF RPOS"/>
    <property type="match status" value="1"/>
</dbReference>
<dbReference type="KEGG" id="apre:CNX65_20100"/>
<dbReference type="Proteomes" id="UP000218505">
    <property type="component" value="Chromosome"/>
</dbReference>
<dbReference type="Gene3D" id="1.10.10.10">
    <property type="entry name" value="Winged helix-like DNA-binding domain superfamily/Winged helix DNA-binding domain"/>
    <property type="match status" value="1"/>
</dbReference>
<dbReference type="AlphaFoldDB" id="A0A290Z8F6"/>
<protein>
    <submittedName>
        <fullName evidence="8">Transcriptional regulator</fullName>
    </submittedName>
</protein>
<dbReference type="Pfam" id="PF00486">
    <property type="entry name" value="Trans_reg_C"/>
    <property type="match status" value="1"/>
</dbReference>
<dbReference type="EMBL" id="CP023445">
    <property type="protein sequence ID" value="ATE55300.1"/>
    <property type="molecule type" value="Genomic_DNA"/>
</dbReference>
<keyword evidence="4 6" id="KW-0238">DNA-binding</keyword>
<dbReference type="InterPro" id="IPR016032">
    <property type="entry name" value="Sig_transdc_resp-reg_C-effctor"/>
</dbReference>
<keyword evidence="5" id="KW-0804">Transcription</keyword>
<evidence type="ECO:0000256" key="3">
    <source>
        <dbReference type="ARBA" id="ARBA00023015"/>
    </source>
</evidence>
<dbReference type="InterPro" id="IPR036388">
    <property type="entry name" value="WH-like_DNA-bd_sf"/>
</dbReference>
<name>A0A290Z8F6_9PSEU</name>
<dbReference type="GO" id="GO:0000156">
    <property type="term" value="F:phosphorelay response regulator activity"/>
    <property type="evidence" value="ECO:0007669"/>
    <property type="project" value="TreeGrafter"/>
</dbReference>
<sequence length="221" mass="23838">MPALLALPGGDPPSPVVLRHRNPSVSSRFTPWTVLRGRGGRSYRGSTQREREGGAVRLVVTISLEVEPDEVGPATSRVADALRDNGIAVHGVGGLPLPAAPRPFPPARPDVELLVLPDSRRVLHLGRALPLSRREFDLLLFLCEHPDRVHGRRELITRVWGGDGSRGTRTVDVHVRRLRHKLGSAAGVITTVRGAGYLVEAGERVLVHRAGEPGELLVGNG</sequence>
<evidence type="ECO:0000256" key="5">
    <source>
        <dbReference type="ARBA" id="ARBA00023163"/>
    </source>
</evidence>
<proteinExistence type="predicted"/>
<reference evidence="8" key="1">
    <citation type="submission" date="2017-09" db="EMBL/GenBank/DDBJ databases">
        <title>Complete Genome Sequence of ansamitocin-producing Bacterium Actinosynnema pretiosum X47.</title>
        <authorList>
            <person name="Cao G."/>
            <person name="Zong G."/>
            <person name="Zhong C."/>
            <person name="Fu J."/>
        </authorList>
    </citation>
    <scope>NUCLEOTIDE SEQUENCE [LARGE SCALE GENOMIC DNA]</scope>
    <source>
        <strain evidence="8">X47</strain>
    </source>
</reference>
<dbReference type="PANTHER" id="PTHR48111:SF1">
    <property type="entry name" value="TWO-COMPONENT RESPONSE REGULATOR ORR33"/>
    <property type="match status" value="1"/>
</dbReference>
<evidence type="ECO:0000313" key="9">
    <source>
        <dbReference type="Proteomes" id="UP000218505"/>
    </source>
</evidence>
<keyword evidence="9" id="KW-1185">Reference proteome</keyword>